<protein>
    <submittedName>
        <fullName evidence="1">Uncharacterized protein</fullName>
    </submittedName>
</protein>
<dbReference type="EMBL" id="JAVYJV010000009">
    <property type="protein sequence ID" value="KAK4362118.1"/>
    <property type="molecule type" value="Genomic_DNA"/>
</dbReference>
<name>A0AAE1S3M0_9SOLA</name>
<evidence type="ECO:0000313" key="1">
    <source>
        <dbReference type="EMBL" id="KAK4362118.1"/>
    </source>
</evidence>
<sequence>MALRFNIDRITVDTPDWTCKVQIVDMSHARESPEKKIRFLNLILKDEEIISSIVVTSNLLYIEI</sequence>
<keyword evidence="2" id="KW-1185">Reference proteome</keyword>
<dbReference type="Proteomes" id="UP001291623">
    <property type="component" value="Unassembled WGS sequence"/>
</dbReference>
<accession>A0AAE1S3M0</accession>
<comment type="caution">
    <text evidence="1">The sequence shown here is derived from an EMBL/GenBank/DDBJ whole genome shotgun (WGS) entry which is preliminary data.</text>
</comment>
<proteinExistence type="predicted"/>
<gene>
    <name evidence="1" type="ORF">RND71_017359</name>
</gene>
<evidence type="ECO:0000313" key="2">
    <source>
        <dbReference type="Proteomes" id="UP001291623"/>
    </source>
</evidence>
<organism evidence="1 2">
    <name type="scientific">Anisodus tanguticus</name>
    <dbReference type="NCBI Taxonomy" id="243964"/>
    <lineage>
        <taxon>Eukaryota</taxon>
        <taxon>Viridiplantae</taxon>
        <taxon>Streptophyta</taxon>
        <taxon>Embryophyta</taxon>
        <taxon>Tracheophyta</taxon>
        <taxon>Spermatophyta</taxon>
        <taxon>Magnoliopsida</taxon>
        <taxon>eudicotyledons</taxon>
        <taxon>Gunneridae</taxon>
        <taxon>Pentapetalae</taxon>
        <taxon>asterids</taxon>
        <taxon>lamiids</taxon>
        <taxon>Solanales</taxon>
        <taxon>Solanaceae</taxon>
        <taxon>Solanoideae</taxon>
        <taxon>Hyoscyameae</taxon>
        <taxon>Anisodus</taxon>
    </lineage>
</organism>
<dbReference type="AlphaFoldDB" id="A0AAE1S3M0"/>
<reference evidence="1" key="1">
    <citation type="submission" date="2023-12" db="EMBL/GenBank/DDBJ databases">
        <title>Genome assembly of Anisodus tanguticus.</title>
        <authorList>
            <person name="Wang Y.-J."/>
        </authorList>
    </citation>
    <scope>NUCLEOTIDE SEQUENCE</scope>
    <source>
        <strain evidence="1">KB-2021</strain>
        <tissue evidence="1">Leaf</tissue>
    </source>
</reference>